<protein>
    <submittedName>
        <fullName evidence="2">Uncharacterized protein</fullName>
    </submittedName>
</protein>
<dbReference type="EMBL" id="CADCWL010000224">
    <property type="protein sequence ID" value="CAA9581426.1"/>
    <property type="molecule type" value="Genomic_DNA"/>
</dbReference>
<feature type="compositionally biased region" description="Low complexity" evidence="1">
    <location>
        <begin position="1"/>
        <end position="12"/>
    </location>
</feature>
<dbReference type="AlphaFoldDB" id="A0A6J4VKJ2"/>
<evidence type="ECO:0000256" key="1">
    <source>
        <dbReference type="SAM" id="MobiDB-lite"/>
    </source>
</evidence>
<evidence type="ECO:0000313" key="2">
    <source>
        <dbReference type="EMBL" id="CAA9581426.1"/>
    </source>
</evidence>
<feature type="non-terminal residue" evidence="2">
    <location>
        <position position="47"/>
    </location>
</feature>
<name>A0A6J4VKJ2_9BACT</name>
<feature type="region of interest" description="Disordered" evidence="1">
    <location>
        <begin position="1"/>
        <end position="22"/>
    </location>
</feature>
<organism evidence="2">
    <name type="scientific">uncultured Thermomicrobiales bacterium</name>
    <dbReference type="NCBI Taxonomy" id="1645740"/>
    <lineage>
        <taxon>Bacteria</taxon>
        <taxon>Pseudomonadati</taxon>
        <taxon>Thermomicrobiota</taxon>
        <taxon>Thermomicrobia</taxon>
        <taxon>Thermomicrobiales</taxon>
        <taxon>environmental samples</taxon>
    </lineage>
</organism>
<gene>
    <name evidence="2" type="ORF">AVDCRST_MAG19-3982</name>
</gene>
<feature type="non-terminal residue" evidence="2">
    <location>
        <position position="1"/>
    </location>
</feature>
<reference evidence="2" key="1">
    <citation type="submission" date="2020-02" db="EMBL/GenBank/DDBJ databases">
        <authorList>
            <person name="Meier V. D."/>
        </authorList>
    </citation>
    <scope>NUCLEOTIDE SEQUENCE</scope>
    <source>
        <strain evidence="2">AVDCRST_MAG19</strain>
    </source>
</reference>
<accession>A0A6J4VKJ2</accession>
<sequence>GAAAGGPRSAAAGGEGGAAGPAHRAALVVPDADVALLLAPELRDAPV</sequence>
<proteinExistence type="predicted"/>